<gene>
    <name evidence="17" type="ORF">SAMN04324258_1937</name>
</gene>
<evidence type="ECO:0000256" key="1">
    <source>
        <dbReference type="ARBA" id="ARBA00004141"/>
    </source>
</evidence>
<keyword evidence="8" id="KW-0547">Nucleotide-binding</keyword>
<dbReference type="InterPro" id="IPR035906">
    <property type="entry name" value="MetI-like_sf"/>
</dbReference>
<keyword evidence="4 13" id="KW-0813">Transport</keyword>
<feature type="transmembrane region" description="Helical" evidence="13">
    <location>
        <begin position="173"/>
        <end position="190"/>
    </location>
</feature>
<feature type="domain" description="ABC transmembrane type-1" evidence="16">
    <location>
        <begin position="108"/>
        <end position="296"/>
    </location>
</feature>
<dbReference type="Pfam" id="PF00005">
    <property type="entry name" value="ABC_tran"/>
    <property type="match status" value="1"/>
</dbReference>
<keyword evidence="6" id="KW-0997">Cell inner membrane</keyword>
<feature type="transmembrane region" description="Helical" evidence="13">
    <location>
        <begin position="229"/>
        <end position="247"/>
    </location>
</feature>
<keyword evidence="5" id="KW-1003">Cell membrane</keyword>
<evidence type="ECO:0000256" key="9">
    <source>
        <dbReference type="ARBA" id="ARBA00022840"/>
    </source>
</evidence>
<dbReference type="EMBL" id="FUZQ01000003">
    <property type="protein sequence ID" value="SKC60098.1"/>
    <property type="molecule type" value="Genomic_DNA"/>
</dbReference>
<feature type="domain" description="ABC transporter" evidence="15">
    <location>
        <begin position="342"/>
        <end position="590"/>
    </location>
</feature>
<evidence type="ECO:0000256" key="6">
    <source>
        <dbReference type="ARBA" id="ARBA00022519"/>
    </source>
</evidence>
<dbReference type="InterPro" id="IPR000515">
    <property type="entry name" value="MetI-like"/>
</dbReference>
<evidence type="ECO:0000256" key="2">
    <source>
        <dbReference type="ARBA" id="ARBA00004202"/>
    </source>
</evidence>
<dbReference type="GO" id="GO:0055085">
    <property type="term" value="P:transmembrane transport"/>
    <property type="evidence" value="ECO:0007669"/>
    <property type="project" value="InterPro"/>
</dbReference>
<comment type="similarity">
    <text evidence="3">Belongs to the ABC transporter superfamily.</text>
</comment>
<reference evidence="17 18" key="1">
    <citation type="submission" date="2017-02" db="EMBL/GenBank/DDBJ databases">
        <authorList>
            <person name="Peterson S.W."/>
        </authorList>
    </citation>
    <scope>NUCLEOTIDE SEQUENCE [LARGE SCALE GENOMIC DNA]</scope>
    <source>
        <strain evidence="17 18">DSM 21481</strain>
    </source>
</reference>
<dbReference type="AlphaFoldDB" id="A0A1T5K9H7"/>
<dbReference type="Gene3D" id="1.10.3720.10">
    <property type="entry name" value="MetI-like"/>
    <property type="match status" value="1"/>
</dbReference>
<organism evidence="17 18">
    <name type="scientific">Krasilnikoviella flava</name>
    <dbReference type="NCBI Taxonomy" id="526729"/>
    <lineage>
        <taxon>Bacteria</taxon>
        <taxon>Bacillati</taxon>
        <taxon>Actinomycetota</taxon>
        <taxon>Actinomycetes</taxon>
        <taxon>Micrococcales</taxon>
        <taxon>Promicromonosporaceae</taxon>
        <taxon>Krasilnikoviella</taxon>
    </lineage>
</organism>
<keyword evidence="9" id="KW-0067">ATP-binding</keyword>
<evidence type="ECO:0000256" key="13">
    <source>
        <dbReference type="RuleBase" id="RU363032"/>
    </source>
</evidence>
<evidence type="ECO:0000256" key="12">
    <source>
        <dbReference type="ARBA" id="ARBA00023136"/>
    </source>
</evidence>
<dbReference type="CDD" id="cd03257">
    <property type="entry name" value="ABC_NikE_OppD_transporters"/>
    <property type="match status" value="1"/>
</dbReference>
<dbReference type="Pfam" id="PF12911">
    <property type="entry name" value="OppC_N"/>
    <property type="match status" value="1"/>
</dbReference>
<accession>A0A1T5K9H7</accession>
<evidence type="ECO:0000259" key="16">
    <source>
        <dbReference type="PROSITE" id="PS50928"/>
    </source>
</evidence>
<feature type="transmembrane region" description="Helical" evidence="13">
    <location>
        <begin position="278"/>
        <end position="299"/>
    </location>
</feature>
<evidence type="ECO:0000256" key="5">
    <source>
        <dbReference type="ARBA" id="ARBA00022475"/>
    </source>
</evidence>
<evidence type="ECO:0000256" key="4">
    <source>
        <dbReference type="ARBA" id="ARBA00022448"/>
    </source>
</evidence>
<dbReference type="GO" id="GO:0016887">
    <property type="term" value="F:ATP hydrolysis activity"/>
    <property type="evidence" value="ECO:0007669"/>
    <property type="project" value="InterPro"/>
</dbReference>
<feature type="transmembrane region" description="Helical" evidence="13">
    <location>
        <begin position="45"/>
        <end position="67"/>
    </location>
</feature>
<comment type="similarity">
    <text evidence="13">Belongs to the binding-protein-dependent transport system permease family.</text>
</comment>
<evidence type="ECO:0000259" key="15">
    <source>
        <dbReference type="PROSITE" id="PS50893"/>
    </source>
</evidence>
<comment type="subcellular location">
    <subcellularLocation>
        <location evidence="13">Cell membrane</location>
        <topology evidence="13">Multi-pass membrane protein</topology>
    </subcellularLocation>
    <subcellularLocation>
        <location evidence="2">Cell membrane</location>
        <topology evidence="2">Peripheral membrane protein</topology>
    </subcellularLocation>
    <subcellularLocation>
        <location evidence="1">Membrane</location>
        <topology evidence="1">Multi-pass membrane protein</topology>
    </subcellularLocation>
</comment>
<dbReference type="PROSITE" id="PS50928">
    <property type="entry name" value="ABC_TM1"/>
    <property type="match status" value="1"/>
</dbReference>
<proteinExistence type="inferred from homology"/>
<dbReference type="GO" id="GO:0005886">
    <property type="term" value="C:plasma membrane"/>
    <property type="evidence" value="ECO:0007669"/>
    <property type="project" value="UniProtKB-SubCell"/>
</dbReference>
<evidence type="ECO:0000256" key="8">
    <source>
        <dbReference type="ARBA" id="ARBA00022741"/>
    </source>
</evidence>
<name>A0A1T5K9H7_9MICO</name>
<dbReference type="PANTHER" id="PTHR43297">
    <property type="entry name" value="OLIGOPEPTIDE TRANSPORT ATP-BINDING PROTEIN APPD"/>
    <property type="match status" value="1"/>
</dbReference>
<keyword evidence="7 13" id="KW-0812">Transmembrane</keyword>
<feature type="region of interest" description="Disordered" evidence="14">
    <location>
        <begin position="1"/>
        <end position="34"/>
    </location>
</feature>
<evidence type="ECO:0000256" key="10">
    <source>
        <dbReference type="ARBA" id="ARBA00022967"/>
    </source>
</evidence>
<keyword evidence="10" id="KW-1278">Translocase</keyword>
<evidence type="ECO:0000256" key="3">
    <source>
        <dbReference type="ARBA" id="ARBA00005417"/>
    </source>
</evidence>
<protein>
    <submittedName>
        <fullName evidence="17">Peptide/nickel transport system permease protein</fullName>
    </submittedName>
</protein>
<dbReference type="InterPro" id="IPR025966">
    <property type="entry name" value="OppC_N"/>
</dbReference>
<keyword evidence="18" id="KW-1185">Reference proteome</keyword>
<dbReference type="PROSITE" id="PS50893">
    <property type="entry name" value="ABC_TRANSPORTER_2"/>
    <property type="match status" value="1"/>
</dbReference>
<evidence type="ECO:0000256" key="7">
    <source>
        <dbReference type="ARBA" id="ARBA00022692"/>
    </source>
</evidence>
<dbReference type="InterPro" id="IPR003593">
    <property type="entry name" value="AAA+_ATPase"/>
</dbReference>
<dbReference type="SUPFAM" id="SSF52540">
    <property type="entry name" value="P-loop containing nucleoside triphosphate hydrolases"/>
    <property type="match status" value="1"/>
</dbReference>
<dbReference type="RefSeq" id="WP_079573882.1">
    <property type="nucleotide sequence ID" value="NZ_FUZQ01000003.1"/>
</dbReference>
<dbReference type="InterPro" id="IPR003439">
    <property type="entry name" value="ABC_transporter-like_ATP-bd"/>
</dbReference>
<feature type="transmembrane region" description="Helical" evidence="13">
    <location>
        <begin position="143"/>
        <end position="167"/>
    </location>
</feature>
<dbReference type="InterPro" id="IPR050388">
    <property type="entry name" value="ABC_Ni/Peptide_Import"/>
</dbReference>
<dbReference type="Proteomes" id="UP000189777">
    <property type="component" value="Unassembled WGS sequence"/>
</dbReference>
<evidence type="ECO:0000256" key="14">
    <source>
        <dbReference type="SAM" id="MobiDB-lite"/>
    </source>
</evidence>
<dbReference type="CDD" id="cd06261">
    <property type="entry name" value="TM_PBP2"/>
    <property type="match status" value="1"/>
</dbReference>
<dbReference type="Pfam" id="PF00528">
    <property type="entry name" value="BPD_transp_1"/>
    <property type="match status" value="1"/>
</dbReference>
<sequence>MSTVQTTQAGLDARDARPEAGTPPGPRDDGRGGDAALRRLLHDPLALGAMGYVALVVVVGVFAPLIAPNSPNFVDLSQANAAPFSDGDFLLGGDSSGRDVLSRLLWATRGTLVACVIVLVVSTVVGVVGGLLAGYFRGRTEVVASWIADAIMALPGIVLLIALYSVIGPSIPTAMAVFGVLIAPANYRLVRAVVAQVRGELYIDAAKVSGLSDLRIVFRHVLTAVRAPILIQSGYVLAAGIGIQAGLEFLGLGNPSVPSWGGVLEQAFSAIYLNPQGVVAPAVLVSLTTLAFVLLGNALRDALQGSGRRRAATADRVAEARAARAARPSPSTAPEAEALVTVRGLAIGYPDGESDVRAVVDGVDLCVHRGEIHGLVGESGSGKSQTAFAMLGLLPKDATVLGGAVLFDGADLLADPRAMRRARGTRIAYVPQEPMSNLDPTITIGRQLTLGLRAVKRMSKDQARTHLLGLLGRVGIADPEAVFAMYPHQISGGMAQRVLITGAIAGDPELIVADEPTTALDVTVQADVLALLRELRDERGLGMLLVTHDLGVVADICDTVSVMRHGTIVEHQEVRALFAAPEHPYTRELLSSALDPEEA</sequence>
<dbReference type="SUPFAM" id="SSF161098">
    <property type="entry name" value="MetI-like"/>
    <property type="match status" value="1"/>
</dbReference>
<evidence type="ECO:0000313" key="18">
    <source>
        <dbReference type="Proteomes" id="UP000189777"/>
    </source>
</evidence>
<evidence type="ECO:0000256" key="11">
    <source>
        <dbReference type="ARBA" id="ARBA00022989"/>
    </source>
</evidence>
<dbReference type="PANTHER" id="PTHR43297:SF14">
    <property type="entry name" value="ATPASE AAA-TYPE CORE DOMAIN-CONTAINING PROTEIN"/>
    <property type="match status" value="1"/>
</dbReference>
<dbReference type="SMART" id="SM00382">
    <property type="entry name" value="AAA"/>
    <property type="match status" value="1"/>
</dbReference>
<dbReference type="GO" id="GO:0005524">
    <property type="term" value="F:ATP binding"/>
    <property type="evidence" value="ECO:0007669"/>
    <property type="project" value="UniProtKB-KW"/>
</dbReference>
<evidence type="ECO:0000313" key="17">
    <source>
        <dbReference type="EMBL" id="SKC60098.1"/>
    </source>
</evidence>
<keyword evidence="11 13" id="KW-1133">Transmembrane helix</keyword>
<feature type="transmembrane region" description="Helical" evidence="13">
    <location>
        <begin position="111"/>
        <end position="136"/>
    </location>
</feature>
<dbReference type="STRING" id="526729.SAMN04324258_1937"/>
<dbReference type="InterPro" id="IPR027417">
    <property type="entry name" value="P-loop_NTPase"/>
</dbReference>
<keyword evidence="12 13" id="KW-0472">Membrane</keyword>
<dbReference type="OrthoDB" id="3677453at2"/>
<dbReference type="Gene3D" id="3.40.50.300">
    <property type="entry name" value="P-loop containing nucleotide triphosphate hydrolases"/>
    <property type="match status" value="1"/>
</dbReference>